<keyword evidence="3" id="KW-1185">Reference proteome</keyword>
<feature type="region of interest" description="Disordered" evidence="1">
    <location>
        <begin position="1"/>
        <end position="27"/>
    </location>
</feature>
<proteinExistence type="predicted"/>
<name>A0A934K4H4_9BACT</name>
<evidence type="ECO:0000256" key="1">
    <source>
        <dbReference type="SAM" id="MobiDB-lite"/>
    </source>
</evidence>
<dbReference type="EMBL" id="JAEKNR010000040">
    <property type="protein sequence ID" value="MBJ7597182.1"/>
    <property type="molecule type" value="Genomic_DNA"/>
</dbReference>
<dbReference type="AlphaFoldDB" id="A0A934K4H4"/>
<feature type="compositionally biased region" description="Basic and acidic residues" evidence="1">
    <location>
        <begin position="1"/>
        <end position="12"/>
    </location>
</feature>
<sequence length="103" mass="11495">MYADTELDRDGLPRVSSAFTPRPPEADSVKDADLALTRKWLDFHAEPIAFEEQVLASIAGLASGLSSKCAPEQMSNLTPIRKEVDQLRVRGAAWLRRRQELES</sequence>
<protein>
    <submittedName>
        <fullName evidence="2">Uncharacterized protein</fullName>
    </submittedName>
</protein>
<accession>A0A934K4H4</accession>
<dbReference type="Proteomes" id="UP000612893">
    <property type="component" value="Unassembled WGS sequence"/>
</dbReference>
<dbReference type="RefSeq" id="WP_338199212.1">
    <property type="nucleotide sequence ID" value="NZ_JAEKNR010000040.1"/>
</dbReference>
<organism evidence="2 3">
    <name type="scientific">Candidatus Nephthysia bennettiae</name>
    <dbReference type="NCBI Taxonomy" id="3127016"/>
    <lineage>
        <taxon>Bacteria</taxon>
        <taxon>Bacillati</taxon>
        <taxon>Candidatus Dormiibacterota</taxon>
        <taxon>Candidatus Dormibacteria</taxon>
        <taxon>Candidatus Dormibacterales</taxon>
        <taxon>Candidatus Dormibacteraceae</taxon>
        <taxon>Candidatus Nephthysia</taxon>
    </lineage>
</organism>
<evidence type="ECO:0000313" key="3">
    <source>
        <dbReference type="Proteomes" id="UP000612893"/>
    </source>
</evidence>
<gene>
    <name evidence="2" type="ORF">JF922_03730</name>
</gene>
<reference evidence="2" key="1">
    <citation type="submission" date="2020-10" db="EMBL/GenBank/DDBJ databases">
        <title>Ca. Dormibacterota MAGs.</title>
        <authorList>
            <person name="Montgomery K."/>
        </authorList>
    </citation>
    <scope>NUCLEOTIDE SEQUENCE [LARGE SCALE GENOMIC DNA]</scope>
    <source>
        <strain evidence="2">SC8812_S17_10</strain>
    </source>
</reference>
<comment type="caution">
    <text evidence="2">The sequence shown here is derived from an EMBL/GenBank/DDBJ whole genome shotgun (WGS) entry which is preliminary data.</text>
</comment>
<evidence type="ECO:0000313" key="2">
    <source>
        <dbReference type="EMBL" id="MBJ7597182.1"/>
    </source>
</evidence>